<dbReference type="PROSITE" id="PS50011">
    <property type="entry name" value="PROTEIN_KINASE_DOM"/>
    <property type="match status" value="1"/>
</dbReference>
<dbReference type="GO" id="GO:0004672">
    <property type="term" value="F:protein kinase activity"/>
    <property type="evidence" value="ECO:0007669"/>
    <property type="project" value="InterPro"/>
</dbReference>
<dbReference type="GO" id="GO:0005524">
    <property type="term" value="F:ATP binding"/>
    <property type="evidence" value="ECO:0007669"/>
    <property type="project" value="InterPro"/>
</dbReference>
<organism evidence="2">
    <name type="scientific">Tanacetum cinerariifolium</name>
    <name type="common">Dalmatian daisy</name>
    <name type="synonym">Chrysanthemum cinerariifolium</name>
    <dbReference type="NCBI Taxonomy" id="118510"/>
    <lineage>
        <taxon>Eukaryota</taxon>
        <taxon>Viridiplantae</taxon>
        <taxon>Streptophyta</taxon>
        <taxon>Embryophyta</taxon>
        <taxon>Tracheophyta</taxon>
        <taxon>Spermatophyta</taxon>
        <taxon>Magnoliopsida</taxon>
        <taxon>eudicotyledons</taxon>
        <taxon>Gunneridae</taxon>
        <taxon>Pentapetalae</taxon>
        <taxon>asterids</taxon>
        <taxon>campanulids</taxon>
        <taxon>Asterales</taxon>
        <taxon>Asteraceae</taxon>
        <taxon>Asteroideae</taxon>
        <taxon>Anthemideae</taxon>
        <taxon>Anthemidinae</taxon>
        <taxon>Tanacetum</taxon>
    </lineage>
</organism>
<name>A0A699WGW7_TANCI</name>
<dbReference type="PANTHER" id="PTHR24361">
    <property type="entry name" value="MITOGEN-ACTIVATED KINASE KINASE KINASE"/>
    <property type="match status" value="1"/>
</dbReference>
<feature type="domain" description="Protein kinase" evidence="1">
    <location>
        <begin position="1"/>
        <end position="135"/>
    </location>
</feature>
<comment type="caution">
    <text evidence="2">The sequence shown here is derived from an EMBL/GenBank/DDBJ whole genome shotgun (WGS) entry which is preliminary data.</text>
</comment>
<evidence type="ECO:0000313" key="2">
    <source>
        <dbReference type="EMBL" id="GFD46945.1"/>
    </source>
</evidence>
<dbReference type="SUPFAM" id="SSF56112">
    <property type="entry name" value="Protein kinase-like (PK-like)"/>
    <property type="match status" value="1"/>
</dbReference>
<sequence length="135" mass="15221">MISYQSTYGVTSCPAIFSDHADFGSLSHYRTVWCGQETCNGSSIGISEPTIWKLFKDMILALDFLHNRCGFIHRDVKSENILVYRARTEYSSIVPKIPTFKLGDFSRAAAYPPTDNKVYAWAGTVEFAPPLTERQ</sequence>
<proteinExistence type="predicted"/>
<dbReference type="InterPro" id="IPR053235">
    <property type="entry name" value="Ser_Thr_kinase"/>
</dbReference>
<dbReference type="InterPro" id="IPR000719">
    <property type="entry name" value="Prot_kinase_dom"/>
</dbReference>
<dbReference type="PROSITE" id="PS00108">
    <property type="entry name" value="PROTEIN_KINASE_ST"/>
    <property type="match status" value="1"/>
</dbReference>
<dbReference type="Pfam" id="PF00069">
    <property type="entry name" value="Pkinase"/>
    <property type="match status" value="1"/>
</dbReference>
<dbReference type="Gene3D" id="1.10.510.10">
    <property type="entry name" value="Transferase(Phosphotransferase) domain 1"/>
    <property type="match status" value="1"/>
</dbReference>
<dbReference type="InterPro" id="IPR011009">
    <property type="entry name" value="Kinase-like_dom_sf"/>
</dbReference>
<dbReference type="GO" id="GO:0005737">
    <property type="term" value="C:cytoplasm"/>
    <property type="evidence" value="ECO:0007669"/>
    <property type="project" value="TreeGrafter"/>
</dbReference>
<gene>
    <name evidence="2" type="ORF">Tci_918914</name>
</gene>
<reference evidence="2" key="1">
    <citation type="journal article" date="2019" name="Sci. Rep.">
        <title>Draft genome of Tanacetum cinerariifolium, the natural source of mosquito coil.</title>
        <authorList>
            <person name="Yamashiro T."/>
            <person name="Shiraishi A."/>
            <person name="Satake H."/>
            <person name="Nakayama K."/>
        </authorList>
    </citation>
    <scope>NUCLEOTIDE SEQUENCE</scope>
</reference>
<accession>A0A699WGW7</accession>
<protein>
    <recommendedName>
        <fullName evidence="1">Protein kinase domain-containing protein</fullName>
    </recommendedName>
</protein>
<feature type="non-terminal residue" evidence="2">
    <location>
        <position position="135"/>
    </location>
</feature>
<dbReference type="EMBL" id="BKCJ011687548">
    <property type="protein sequence ID" value="GFD46945.1"/>
    <property type="molecule type" value="Genomic_DNA"/>
</dbReference>
<evidence type="ECO:0000259" key="1">
    <source>
        <dbReference type="PROSITE" id="PS50011"/>
    </source>
</evidence>
<dbReference type="InterPro" id="IPR008271">
    <property type="entry name" value="Ser/Thr_kinase_AS"/>
</dbReference>
<dbReference type="AlphaFoldDB" id="A0A699WGW7"/>
<dbReference type="PANTHER" id="PTHR24361:SF824">
    <property type="entry name" value="SERINE_THREONINE-PROTEIN KINASE NEK6"/>
    <property type="match status" value="1"/>
</dbReference>